<reference evidence="2 3" key="1">
    <citation type="submission" date="2015-07" db="EMBL/GenBank/DDBJ databases">
        <title>The genome of Dufourea novaeangliae.</title>
        <authorList>
            <person name="Pan H."/>
            <person name="Kapheim K."/>
        </authorList>
    </citation>
    <scope>NUCLEOTIDE SEQUENCE [LARGE SCALE GENOMIC DNA]</scope>
    <source>
        <strain evidence="2">0120121106</strain>
        <tissue evidence="2">Whole body</tissue>
    </source>
</reference>
<dbReference type="EMBL" id="KQ434846">
    <property type="protein sequence ID" value="KZC08385.1"/>
    <property type="molecule type" value="Genomic_DNA"/>
</dbReference>
<proteinExistence type="predicted"/>
<organism evidence="2 3">
    <name type="scientific">Dufourea novaeangliae</name>
    <name type="common">Sweat bee</name>
    <dbReference type="NCBI Taxonomy" id="178035"/>
    <lineage>
        <taxon>Eukaryota</taxon>
        <taxon>Metazoa</taxon>
        <taxon>Ecdysozoa</taxon>
        <taxon>Arthropoda</taxon>
        <taxon>Hexapoda</taxon>
        <taxon>Insecta</taxon>
        <taxon>Pterygota</taxon>
        <taxon>Neoptera</taxon>
        <taxon>Endopterygota</taxon>
        <taxon>Hymenoptera</taxon>
        <taxon>Apocrita</taxon>
        <taxon>Aculeata</taxon>
        <taxon>Apoidea</taxon>
        <taxon>Anthophila</taxon>
        <taxon>Halictidae</taxon>
        <taxon>Rophitinae</taxon>
        <taxon>Dufourea</taxon>
    </lineage>
</organism>
<dbReference type="Proteomes" id="UP000076502">
    <property type="component" value="Unassembled WGS sequence"/>
</dbReference>
<feature type="region of interest" description="Disordered" evidence="1">
    <location>
        <begin position="14"/>
        <end position="52"/>
    </location>
</feature>
<protein>
    <submittedName>
        <fullName evidence="2">Uncharacterized protein</fullName>
    </submittedName>
</protein>
<keyword evidence="3" id="KW-1185">Reference proteome</keyword>
<evidence type="ECO:0000313" key="3">
    <source>
        <dbReference type="Proteomes" id="UP000076502"/>
    </source>
</evidence>
<accession>A0A154P8Z1</accession>
<sequence length="52" mass="5757">MIYYPNCVPYSSPNETQVKKNTSIDSSSLQVTPPRIPETTITHPALQSALTH</sequence>
<dbReference type="AlphaFoldDB" id="A0A154P8Z1"/>
<name>A0A154P8Z1_DUFNO</name>
<gene>
    <name evidence="2" type="ORF">WN55_09289</name>
</gene>
<evidence type="ECO:0000256" key="1">
    <source>
        <dbReference type="SAM" id="MobiDB-lite"/>
    </source>
</evidence>
<evidence type="ECO:0000313" key="2">
    <source>
        <dbReference type="EMBL" id="KZC08385.1"/>
    </source>
</evidence>
<feature type="compositionally biased region" description="Polar residues" evidence="1">
    <location>
        <begin position="14"/>
        <end position="31"/>
    </location>
</feature>